<gene>
    <name evidence="14" type="ORF">CALK_0937</name>
</gene>
<feature type="coiled-coil region" evidence="12">
    <location>
        <begin position="350"/>
        <end position="377"/>
    </location>
</feature>
<evidence type="ECO:0000256" key="10">
    <source>
        <dbReference type="ARBA" id="ARBA00023235"/>
    </source>
</evidence>
<evidence type="ECO:0000256" key="3">
    <source>
        <dbReference type="ARBA" id="ARBA00012895"/>
    </source>
</evidence>
<dbReference type="SUPFAM" id="SSF55874">
    <property type="entry name" value="ATPase domain of HSP90 chaperone/DNA topoisomerase II/histidine kinase"/>
    <property type="match status" value="1"/>
</dbReference>
<keyword evidence="7" id="KW-0460">Magnesium</keyword>
<evidence type="ECO:0000256" key="5">
    <source>
        <dbReference type="ARBA" id="ARBA00022741"/>
    </source>
</evidence>
<reference evidence="14 15" key="1">
    <citation type="journal article" date="2013" name="Environ. Microbiol.">
        <title>Genome analysis of Chitinivibrio alkaliphilus gen. nov., sp. nov., a novel extremely haloalkaliphilic anaerobic chitinolytic bacterium from the candidate phylum Termite Group 3.</title>
        <authorList>
            <person name="Sorokin D.Y."/>
            <person name="Gumerov V.M."/>
            <person name="Rakitin A.L."/>
            <person name="Beletsky A.V."/>
            <person name="Damste J.S."/>
            <person name="Muyzer G."/>
            <person name="Mardanov A.V."/>
            <person name="Ravin N.V."/>
        </authorList>
    </citation>
    <scope>NUCLEOTIDE SEQUENCE [LARGE SCALE GENOMIC DNA]</scope>
    <source>
        <strain evidence="14 15">ACht1</strain>
    </source>
</reference>
<dbReference type="EC" id="5.6.2.2" evidence="3"/>
<proteinExistence type="predicted"/>
<evidence type="ECO:0000256" key="1">
    <source>
        <dbReference type="ARBA" id="ARBA00000185"/>
    </source>
</evidence>
<dbReference type="STRING" id="1313304.CALK_0937"/>
<evidence type="ECO:0000256" key="11">
    <source>
        <dbReference type="ARBA" id="ARBA00063644"/>
    </source>
</evidence>
<dbReference type="PROSITE" id="PS50880">
    <property type="entry name" value="TOPRIM"/>
    <property type="match status" value="1"/>
</dbReference>
<evidence type="ECO:0000256" key="2">
    <source>
        <dbReference type="ARBA" id="ARBA00001946"/>
    </source>
</evidence>
<dbReference type="GO" id="GO:0003677">
    <property type="term" value="F:DNA binding"/>
    <property type="evidence" value="ECO:0007669"/>
    <property type="project" value="UniProtKB-KW"/>
</dbReference>
<evidence type="ECO:0000256" key="7">
    <source>
        <dbReference type="ARBA" id="ARBA00022842"/>
    </source>
</evidence>
<protein>
    <recommendedName>
        <fullName evidence="3">DNA topoisomerase (ATP-hydrolyzing)</fullName>
        <ecNumber evidence="3">5.6.2.2</ecNumber>
    </recommendedName>
</protein>
<dbReference type="InterPro" id="IPR036890">
    <property type="entry name" value="HATPase_C_sf"/>
</dbReference>
<dbReference type="InterPro" id="IPR013506">
    <property type="entry name" value="Topo_IIA_bsu_dom2"/>
</dbReference>
<dbReference type="InterPro" id="IPR001241">
    <property type="entry name" value="Topo_IIA"/>
</dbReference>
<dbReference type="AlphaFoldDB" id="U7D9E8"/>
<comment type="subunit">
    <text evidence="11">Heterotetramer composed of ParC and ParE.</text>
</comment>
<dbReference type="Pfam" id="PF01751">
    <property type="entry name" value="Toprim"/>
    <property type="match status" value="1"/>
</dbReference>
<keyword evidence="4" id="KW-0479">Metal-binding</keyword>
<dbReference type="Gene3D" id="3.30.230.10">
    <property type="match status" value="1"/>
</dbReference>
<dbReference type="SUPFAM" id="SSF54211">
    <property type="entry name" value="Ribosomal protein S5 domain 2-like"/>
    <property type="match status" value="1"/>
</dbReference>
<dbReference type="SUPFAM" id="SSF56719">
    <property type="entry name" value="Type II DNA topoisomerase"/>
    <property type="match status" value="1"/>
</dbReference>
<dbReference type="FunFam" id="3.30.565.10:FF:000063">
    <property type="entry name" value="DNA topoisomerase (ATP-hydrolyzing)"/>
    <property type="match status" value="1"/>
</dbReference>
<dbReference type="EMBL" id="ASJR01000006">
    <property type="protein sequence ID" value="ERP32206.1"/>
    <property type="molecule type" value="Genomic_DNA"/>
</dbReference>
<comment type="cofactor">
    <cofactor evidence="2">
        <name>Mg(2+)</name>
        <dbReference type="ChEBI" id="CHEBI:18420"/>
    </cofactor>
</comment>
<evidence type="ECO:0000256" key="4">
    <source>
        <dbReference type="ARBA" id="ARBA00022723"/>
    </source>
</evidence>
<dbReference type="FunFam" id="3.40.50.670:FF:000006">
    <property type="entry name" value="DNA topoisomerase (ATP-hydrolyzing)"/>
    <property type="match status" value="1"/>
</dbReference>
<keyword evidence="9" id="KW-0238">DNA-binding</keyword>
<name>U7D9E8_9BACT</name>
<dbReference type="GO" id="GO:0003918">
    <property type="term" value="F:DNA topoisomerase type II (double strand cut, ATP-hydrolyzing) activity"/>
    <property type="evidence" value="ECO:0007669"/>
    <property type="project" value="UniProtKB-EC"/>
</dbReference>
<dbReference type="Gene3D" id="3.40.50.670">
    <property type="match status" value="1"/>
</dbReference>
<keyword evidence="12" id="KW-0175">Coiled coil</keyword>
<dbReference type="Gene3D" id="3.30.565.10">
    <property type="entry name" value="Histidine kinase-like ATPase, C-terminal domain"/>
    <property type="match status" value="1"/>
</dbReference>
<dbReference type="Pfam" id="PF00986">
    <property type="entry name" value="DNA_gyraseB_C"/>
    <property type="match status" value="1"/>
</dbReference>
<keyword evidence="8" id="KW-0799">Topoisomerase</keyword>
<comment type="catalytic activity">
    <reaction evidence="1">
        <text>ATP-dependent breakage, passage and rejoining of double-stranded DNA.</text>
        <dbReference type="EC" id="5.6.2.2"/>
    </reaction>
</comment>
<dbReference type="PRINTS" id="PR00418">
    <property type="entry name" value="TPI2FAMILY"/>
</dbReference>
<dbReference type="eggNOG" id="COG0187">
    <property type="taxonomic scope" value="Bacteria"/>
</dbReference>
<keyword evidence="10 14" id="KW-0413">Isomerase</keyword>
<keyword evidence="5" id="KW-0547">Nucleotide-binding</keyword>
<evidence type="ECO:0000256" key="12">
    <source>
        <dbReference type="SAM" id="Coils"/>
    </source>
</evidence>
<organism evidence="14 15">
    <name type="scientific">Chitinivibrio alkaliphilus ACht1</name>
    <dbReference type="NCBI Taxonomy" id="1313304"/>
    <lineage>
        <taxon>Bacteria</taxon>
        <taxon>Pseudomonadati</taxon>
        <taxon>Fibrobacterota</taxon>
        <taxon>Chitinivibrionia</taxon>
        <taxon>Chitinivibrionales</taxon>
        <taxon>Chitinivibrionaceae</taxon>
        <taxon>Chitinivibrio</taxon>
    </lineage>
</organism>
<keyword evidence="6" id="KW-0067">ATP-binding</keyword>
<evidence type="ECO:0000256" key="6">
    <source>
        <dbReference type="ARBA" id="ARBA00022840"/>
    </source>
</evidence>
<dbReference type="GO" id="GO:0046872">
    <property type="term" value="F:metal ion binding"/>
    <property type="evidence" value="ECO:0007669"/>
    <property type="project" value="UniProtKB-KW"/>
</dbReference>
<dbReference type="Proteomes" id="UP000017148">
    <property type="component" value="Unassembled WGS sequence"/>
</dbReference>
<dbReference type="InterPro" id="IPR013760">
    <property type="entry name" value="Topo_IIA-like_dom_sf"/>
</dbReference>
<dbReference type="CDD" id="cd01030">
    <property type="entry name" value="TOPRIM_TopoIIA_like"/>
    <property type="match status" value="1"/>
</dbReference>
<evidence type="ECO:0000256" key="8">
    <source>
        <dbReference type="ARBA" id="ARBA00023029"/>
    </source>
</evidence>
<dbReference type="RefSeq" id="WP_022636437.1">
    <property type="nucleotide sequence ID" value="NZ_ASJR01000006.1"/>
</dbReference>
<dbReference type="SMART" id="SM00387">
    <property type="entry name" value="HATPase_c"/>
    <property type="match status" value="1"/>
</dbReference>
<evidence type="ECO:0000259" key="13">
    <source>
        <dbReference type="PROSITE" id="PS50880"/>
    </source>
</evidence>
<dbReference type="InterPro" id="IPR020568">
    <property type="entry name" value="Ribosomal_Su5_D2-typ_SF"/>
</dbReference>
<dbReference type="GO" id="GO:0006265">
    <property type="term" value="P:DNA topological change"/>
    <property type="evidence" value="ECO:0007669"/>
    <property type="project" value="InterPro"/>
</dbReference>
<dbReference type="OrthoDB" id="9802808at2"/>
<comment type="caution">
    <text evidence="14">The sequence shown here is derived from an EMBL/GenBank/DDBJ whole genome shotgun (WGS) entry which is preliminary data.</text>
</comment>
<dbReference type="Pfam" id="PF02518">
    <property type="entry name" value="HATPase_c"/>
    <property type="match status" value="1"/>
</dbReference>
<dbReference type="PANTHER" id="PTHR45866">
    <property type="entry name" value="DNA GYRASE/TOPOISOMERASE SUBUNIT B"/>
    <property type="match status" value="1"/>
</dbReference>
<feature type="domain" description="Toprim" evidence="13">
    <location>
        <begin position="401"/>
        <end position="511"/>
    </location>
</feature>
<evidence type="ECO:0000313" key="14">
    <source>
        <dbReference type="EMBL" id="ERP32206.1"/>
    </source>
</evidence>
<dbReference type="SMART" id="SM00433">
    <property type="entry name" value="TOP2c"/>
    <property type="match status" value="1"/>
</dbReference>
<dbReference type="GO" id="GO:0005524">
    <property type="term" value="F:ATP binding"/>
    <property type="evidence" value="ECO:0007669"/>
    <property type="project" value="UniProtKB-KW"/>
</dbReference>
<sequence length="601" mass="69018">MSTEQNVRYDESKIKTLDSLEHIRLRSGMYIGRLGDGSHYDDGIYVLLKEVLDNSIDEFIMGSGRVISLSLEEQTIRVRDYGRGIPLGKVVDCVSIINTGAKYNNEVFQFSVGLNGIGTKAVNALSSHFRVISYRDGAYTEAFFSRGKLLHTESNEGSDEPNGTYVEFIPDTEIFGTYEFRREYIEKRLWNYAYLNRNLRIDFDGNSYYSRSGLKDLLNAEIEEDQLYDICYYRAEDERLEFAFTHTENYGETHFSFVNGQYTSGGGTHQSFFREGILRGIREFYGKNYAAQDVRDGVVGAISIRIMEPIFESQTKNKLGNRDLRKQIVDPVKSAVTDFLHKNSDTASILEEKIDKNEKLRKELATVKKKARTIAKKASIKIPNLKDCKYHITDPDRGEETTLFITEGLSASGSMVSARDPNTQAVFSLKGKPKNLFGHKRDAIYKNEELYSLMMAMGIEDDLEHLRYNKIVIATDADVDGFHIRNLLLTFFLSYFEELVVENHIYILDTPLFRVRNKKETRYCYNETERIAAQTELSNPETTRFKGLGEISPDEFGQFIGDTMRLVDIQLESLHTVKQTLQFYMGKNTPQRRTFIEENLV</sequence>
<dbReference type="InterPro" id="IPR014721">
    <property type="entry name" value="Ribsml_uS5_D2-typ_fold_subgr"/>
</dbReference>
<dbReference type="InterPro" id="IPR013759">
    <property type="entry name" value="Topo_IIA_B_C"/>
</dbReference>
<dbReference type="PATRIC" id="fig|1313304.3.peg.896"/>
<dbReference type="PANTHER" id="PTHR45866:SF2">
    <property type="entry name" value="DNA TOPOISOMERASE (ATP-HYDROLYZING)"/>
    <property type="match status" value="1"/>
</dbReference>
<dbReference type="InterPro" id="IPR003594">
    <property type="entry name" value="HATPase_dom"/>
</dbReference>
<dbReference type="Pfam" id="PF00204">
    <property type="entry name" value="DNA_gyraseB"/>
    <property type="match status" value="1"/>
</dbReference>
<dbReference type="InterPro" id="IPR006171">
    <property type="entry name" value="TOPRIM_dom"/>
</dbReference>
<keyword evidence="15" id="KW-1185">Reference proteome</keyword>
<evidence type="ECO:0000256" key="9">
    <source>
        <dbReference type="ARBA" id="ARBA00023125"/>
    </source>
</evidence>
<dbReference type="InterPro" id="IPR002288">
    <property type="entry name" value="DNA_gyrase_B_C"/>
</dbReference>
<evidence type="ECO:0000313" key="15">
    <source>
        <dbReference type="Proteomes" id="UP000017148"/>
    </source>
</evidence>
<accession>U7D9E8</accession>